<evidence type="ECO:0000313" key="9">
    <source>
        <dbReference type="EMBL" id="ROR93292.1"/>
    </source>
</evidence>
<evidence type="ECO:0000259" key="7">
    <source>
        <dbReference type="Pfam" id="PF16874"/>
    </source>
</evidence>
<protein>
    <recommendedName>
        <fullName evidence="2 5">Alpha-galactosidase</fullName>
        <ecNumber evidence="2 5">3.2.1.22</ecNumber>
    </recommendedName>
</protein>
<dbReference type="PIRSF" id="PIRSF005536">
    <property type="entry name" value="Agal"/>
    <property type="match status" value="1"/>
</dbReference>
<organism evidence="9 10">
    <name type="scientific">Salana multivorans</name>
    <dbReference type="NCBI Taxonomy" id="120377"/>
    <lineage>
        <taxon>Bacteria</taxon>
        <taxon>Bacillati</taxon>
        <taxon>Actinomycetota</taxon>
        <taxon>Actinomycetes</taxon>
        <taxon>Micrococcales</taxon>
        <taxon>Beutenbergiaceae</taxon>
        <taxon>Salana</taxon>
    </lineage>
</organism>
<name>A0A3N2D0I9_9MICO</name>
<comment type="similarity">
    <text evidence="5">Belongs to the glycosyl hydrolase.</text>
</comment>
<feature type="domain" description="Glycosyl hydrolase family 36 N-terminal" evidence="8">
    <location>
        <begin position="22"/>
        <end position="276"/>
    </location>
</feature>
<feature type="active site" description="Proton donor" evidence="6">
    <location>
        <position position="531"/>
    </location>
</feature>
<keyword evidence="3 5" id="KW-0378">Hydrolase</keyword>
<dbReference type="InterPro" id="IPR038417">
    <property type="entry name" value="Alpga-gal_N_sf"/>
</dbReference>
<dbReference type="Gene3D" id="2.70.98.60">
    <property type="entry name" value="alpha-galactosidase from lactobacil brevis"/>
    <property type="match status" value="1"/>
</dbReference>
<dbReference type="InterPro" id="IPR050985">
    <property type="entry name" value="Alpha-glycosidase_related"/>
</dbReference>
<sequence length="729" mass="79366">MGIVHLRAAGVSLVLDTTGPELPRVVHWGADLGELPEAELAELVRVSVQPLTGGTADEPYRLSVVPEMTAGWLGTPGLSGHRGGTAFSSAFVTTGVEVDAGRDADGSTATAEDGAPLAASVTVEAEDEAAGLRLAWRLELLADGLLRHRAGVTNLGVEHQAGSPFDLSGLDVVLPLPREAREILDFTGRHLRERSPQRHEFTAGTHLRETRRARAHDGTLLLLAGEPGFSYAAGEVWGTHVAWSGNVRTFAEQEMPSGRRLLGGGELLLPGEVRLEVGESYEGPWVYASYGRGINELSRRFHDFLRSRDSHPRGPRKALINVWEAVYFDHSLPKLVALADAAASVGLERYVLDDGWFRGRRTDNAGLGDWYVDEGVWPDGLHPIVDHVTGLGLEFGLWFEPEMVNEDSDVARAHPEWILRTPHRMPPPARQQQVLDLTVPQAWQYVYDRMHAILSEYRISFVKWDFNRDLVDAGRQATGSAGYHEQTLATYRLLRALRAAHPDVEFESCAGGGGRADLGILALTDRIWTSDCIDPLERQTIEAGTGLLLPPELMGSHIASPHSHTTGRRHDLSFRAATAMFGHLGVEWDLTSASEADLAELGSWVAAYKEHRDLLHGGDVLRVDSPDPAIRVHGVVAEDGGEAIVAVVQLTTSAHHPPGRVRIPGLDPERTYRVRPLAPGDRIPGGGGSWAPAWWPEGARLSGRSLAEVGVQVPLQHPEHSVLLHLVAQ</sequence>
<dbReference type="Gene3D" id="3.20.20.70">
    <property type="entry name" value="Aldolase class I"/>
    <property type="match status" value="1"/>
</dbReference>
<evidence type="ECO:0000313" key="10">
    <source>
        <dbReference type="Proteomes" id="UP000275356"/>
    </source>
</evidence>
<dbReference type="PANTHER" id="PTHR43053">
    <property type="entry name" value="GLYCOSIDASE FAMILY 31"/>
    <property type="match status" value="1"/>
</dbReference>
<proteinExistence type="inferred from homology"/>
<dbReference type="CDD" id="cd14791">
    <property type="entry name" value="GH36"/>
    <property type="match status" value="1"/>
</dbReference>
<dbReference type="OrthoDB" id="9758822at2"/>
<evidence type="ECO:0000256" key="5">
    <source>
        <dbReference type="PIRNR" id="PIRNR005536"/>
    </source>
</evidence>
<evidence type="ECO:0000256" key="4">
    <source>
        <dbReference type="ARBA" id="ARBA00023295"/>
    </source>
</evidence>
<evidence type="ECO:0000256" key="6">
    <source>
        <dbReference type="PIRSR" id="PIRSR005536-1"/>
    </source>
</evidence>
<dbReference type="InterPro" id="IPR002252">
    <property type="entry name" value="Glyco_hydro_36"/>
</dbReference>
<dbReference type="InterPro" id="IPR013785">
    <property type="entry name" value="Aldolase_TIM"/>
</dbReference>
<dbReference type="InterPro" id="IPR013780">
    <property type="entry name" value="Glyco_hydro_b"/>
</dbReference>
<keyword evidence="10" id="KW-1185">Reference proteome</keyword>
<dbReference type="InterPro" id="IPR031705">
    <property type="entry name" value="Glyco_hydro_36_C"/>
</dbReference>
<dbReference type="Gene3D" id="2.60.40.1180">
    <property type="entry name" value="Golgi alpha-mannosidase II"/>
    <property type="match status" value="1"/>
</dbReference>
<dbReference type="GO" id="GO:0016052">
    <property type="term" value="P:carbohydrate catabolic process"/>
    <property type="evidence" value="ECO:0007669"/>
    <property type="project" value="InterPro"/>
</dbReference>
<dbReference type="EC" id="3.2.1.22" evidence="2 5"/>
<reference evidence="9 10" key="1">
    <citation type="submission" date="2018-11" db="EMBL/GenBank/DDBJ databases">
        <title>Sequencing the genomes of 1000 actinobacteria strains.</title>
        <authorList>
            <person name="Klenk H.-P."/>
        </authorList>
    </citation>
    <scope>NUCLEOTIDE SEQUENCE [LARGE SCALE GENOMIC DNA]</scope>
    <source>
        <strain evidence="9 10">DSM 13521</strain>
    </source>
</reference>
<evidence type="ECO:0000259" key="8">
    <source>
        <dbReference type="Pfam" id="PF16875"/>
    </source>
</evidence>
<feature type="domain" description="Glycosyl hydrolase family 36 C-terminal" evidence="7">
    <location>
        <begin position="634"/>
        <end position="726"/>
    </location>
</feature>
<gene>
    <name evidence="9" type="ORF">EDD28_2700</name>
</gene>
<accession>A0A3N2D0I9</accession>
<dbReference type="GO" id="GO:0004557">
    <property type="term" value="F:alpha-galactosidase activity"/>
    <property type="evidence" value="ECO:0007669"/>
    <property type="project" value="UniProtKB-UniRule"/>
</dbReference>
<dbReference type="FunFam" id="3.20.20.70:FF:000118">
    <property type="entry name" value="Alpha-galactosidase"/>
    <property type="match status" value="1"/>
</dbReference>
<dbReference type="Pfam" id="PF16874">
    <property type="entry name" value="Glyco_hydro_36C"/>
    <property type="match status" value="1"/>
</dbReference>
<comment type="catalytic activity">
    <reaction evidence="1 5">
        <text>Hydrolysis of terminal, non-reducing alpha-D-galactose residues in alpha-D-galactosides, including galactose oligosaccharides, galactomannans and galactolipids.</text>
        <dbReference type="EC" id="3.2.1.22"/>
    </reaction>
</comment>
<dbReference type="AlphaFoldDB" id="A0A3N2D0I9"/>
<dbReference type="InterPro" id="IPR031704">
    <property type="entry name" value="Glyco_hydro_36_N"/>
</dbReference>
<dbReference type="Pfam" id="PF02065">
    <property type="entry name" value="Melibiase"/>
    <property type="match status" value="1"/>
</dbReference>
<feature type="active site" description="Nucleophile" evidence="6">
    <location>
        <position position="465"/>
    </location>
</feature>
<dbReference type="Pfam" id="PF16875">
    <property type="entry name" value="Glyco_hydro_36N"/>
    <property type="match status" value="1"/>
</dbReference>
<dbReference type="Proteomes" id="UP000275356">
    <property type="component" value="Unassembled WGS sequence"/>
</dbReference>
<dbReference type="RefSeq" id="WP_123740273.1">
    <property type="nucleotide sequence ID" value="NZ_RKHQ01000002.1"/>
</dbReference>
<dbReference type="SUPFAM" id="SSF51445">
    <property type="entry name" value="(Trans)glycosidases"/>
    <property type="match status" value="1"/>
</dbReference>
<keyword evidence="4 5" id="KW-0326">Glycosidase</keyword>
<dbReference type="InterPro" id="IPR017853">
    <property type="entry name" value="GH"/>
</dbReference>
<dbReference type="PRINTS" id="PR00743">
    <property type="entry name" value="GLHYDRLASE36"/>
</dbReference>
<evidence type="ECO:0000256" key="1">
    <source>
        <dbReference type="ARBA" id="ARBA00001255"/>
    </source>
</evidence>
<dbReference type="PANTHER" id="PTHR43053:SF3">
    <property type="entry name" value="ALPHA-GALACTOSIDASE C-RELATED"/>
    <property type="match status" value="1"/>
</dbReference>
<dbReference type="EMBL" id="RKHQ01000002">
    <property type="protein sequence ID" value="ROR93292.1"/>
    <property type="molecule type" value="Genomic_DNA"/>
</dbReference>
<evidence type="ECO:0000256" key="3">
    <source>
        <dbReference type="ARBA" id="ARBA00022801"/>
    </source>
</evidence>
<comment type="caution">
    <text evidence="9">The sequence shown here is derived from an EMBL/GenBank/DDBJ whole genome shotgun (WGS) entry which is preliminary data.</text>
</comment>
<evidence type="ECO:0000256" key="2">
    <source>
        <dbReference type="ARBA" id="ARBA00012755"/>
    </source>
</evidence>